<evidence type="ECO:0000256" key="3">
    <source>
        <dbReference type="PIRSR" id="PIRSR000862-1"/>
    </source>
</evidence>
<dbReference type="InterPro" id="IPR025483">
    <property type="entry name" value="Lipase_euk"/>
</dbReference>
<evidence type="ECO:0000256" key="2">
    <source>
        <dbReference type="PIRNR" id="PIRNR000862"/>
    </source>
</evidence>
<comment type="similarity">
    <text evidence="1 2">Belongs to the AB hydrolase superfamily. Lipase family.</text>
</comment>
<dbReference type="Pfam" id="PF04083">
    <property type="entry name" value="Abhydro_lipase"/>
    <property type="match status" value="1"/>
</dbReference>
<evidence type="ECO:0000313" key="6">
    <source>
        <dbReference type="EMBL" id="KAK3766648.1"/>
    </source>
</evidence>
<name>A0AAE1DEM7_9GAST</name>
<keyword evidence="4" id="KW-1133">Transmembrane helix</keyword>
<proteinExistence type="inferred from homology"/>
<dbReference type="GO" id="GO:0016042">
    <property type="term" value="P:lipid catabolic process"/>
    <property type="evidence" value="ECO:0007669"/>
    <property type="project" value="UniProtKB-KW"/>
</dbReference>
<reference evidence="6" key="1">
    <citation type="journal article" date="2023" name="G3 (Bethesda)">
        <title>A reference genome for the long-term kleptoplast-retaining sea slug Elysia crispata morphotype clarki.</title>
        <authorList>
            <person name="Eastman K.E."/>
            <person name="Pendleton A.L."/>
            <person name="Shaikh M.A."/>
            <person name="Suttiyut T."/>
            <person name="Ogas R."/>
            <person name="Tomko P."/>
            <person name="Gavelis G."/>
            <person name="Widhalm J.R."/>
            <person name="Wisecaver J.H."/>
        </authorList>
    </citation>
    <scope>NUCLEOTIDE SEQUENCE</scope>
    <source>
        <strain evidence="6">ECLA1</strain>
    </source>
</reference>
<protein>
    <recommendedName>
        <fullName evidence="2">Lipase</fullName>
    </recommendedName>
</protein>
<keyword evidence="2" id="KW-0442">Lipid degradation</keyword>
<sequence>MRRPVYGTVKSSQKYQIRMSKVIILCVVIQLAPVSALFGFGSLWDWLKLPDPEPVIVPDEMHMNASELATSKGFPYETHSVTTEDGYILQLHRIPHGRYNKNFIGSRPVALLQHGLLNSANIWMLNSPDQSLPFLLADAGVDVWLGNNRGNTYSKKHITLDPGQNAFWDFCWDEMAKYDLPAEINYILSQTGNDQLYYVGYSQGTAIGFAKFSEDQELAKKVKHFLALAPVAHVGFMTSALRLLVPFSGEIQTFLNIFGGGAVDADPRKVRKLSNLMYSGMDDDQKMQGLSSIVGDMNGRSINKSKIDVYNAQCVSSTSAKTLMQWAQGIKSNQFQHFDYGANENHWKYGQRKPPLYYPSNIKVPVAIFTGGKDTLSDPTDVSWLLSQINVTHHVNVPWHNHLGLVIGYDAKYFVYPTLISIITGRTWKPDK</sequence>
<feature type="active site" description="Nucleophile" evidence="3">
    <location>
        <position position="202"/>
    </location>
</feature>
<evidence type="ECO:0000256" key="1">
    <source>
        <dbReference type="ARBA" id="ARBA00010701"/>
    </source>
</evidence>
<keyword evidence="7" id="KW-1185">Reference proteome</keyword>
<evidence type="ECO:0000313" key="7">
    <source>
        <dbReference type="Proteomes" id="UP001283361"/>
    </source>
</evidence>
<dbReference type="Proteomes" id="UP001283361">
    <property type="component" value="Unassembled WGS sequence"/>
</dbReference>
<keyword evidence="4" id="KW-0472">Membrane</keyword>
<gene>
    <name evidence="6" type="ORF">RRG08_042427</name>
</gene>
<evidence type="ECO:0000259" key="5">
    <source>
        <dbReference type="Pfam" id="PF04083"/>
    </source>
</evidence>
<dbReference type="Gene3D" id="3.40.50.1820">
    <property type="entry name" value="alpha/beta hydrolase"/>
    <property type="match status" value="1"/>
</dbReference>
<evidence type="ECO:0000256" key="4">
    <source>
        <dbReference type="SAM" id="Phobius"/>
    </source>
</evidence>
<dbReference type="PIRSF" id="PIRSF000862">
    <property type="entry name" value="Steryl_ester_lip"/>
    <property type="match status" value="1"/>
</dbReference>
<dbReference type="SUPFAM" id="SSF53474">
    <property type="entry name" value="alpha/beta-Hydrolases"/>
    <property type="match status" value="1"/>
</dbReference>
<feature type="active site" description="Charge relay system" evidence="3">
    <location>
        <position position="374"/>
    </location>
</feature>
<feature type="transmembrane region" description="Helical" evidence="4">
    <location>
        <begin position="21"/>
        <end position="44"/>
    </location>
</feature>
<feature type="domain" description="Partial AB-hydrolase lipase" evidence="5">
    <location>
        <begin position="66"/>
        <end position="126"/>
    </location>
</feature>
<dbReference type="EMBL" id="JAWDGP010004208">
    <property type="protein sequence ID" value="KAK3766648.1"/>
    <property type="molecule type" value="Genomic_DNA"/>
</dbReference>
<dbReference type="AlphaFoldDB" id="A0AAE1DEM7"/>
<dbReference type="GO" id="GO:0016788">
    <property type="term" value="F:hydrolase activity, acting on ester bonds"/>
    <property type="evidence" value="ECO:0007669"/>
    <property type="project" value="InterPro"/>
</dbReference>
<dbReference type="InterPro" id="IPR029058">
    <property type="entry name" value="AB_hydrolase_fold"/>
</dbReference>
<accession>A0AAE1DEM7</accession>
<dbReference type="FunFam" id="3.40.50.1820:FF:000012">
    <property type="entry name" value="Lipase"/>
    <property type="match status" value="1"/>
</dbReference>
<dbReference type="PANTHER" id="PTHR11005">
    <property type="entry name" value="LYSOSOMAL ACID LIPASE-RELATED"/>
    <property type="match status" value="1"/>
</dbReference>
<feature type="active site" description="Charge relay system" evidence="3">
    <location>
        <position position="402"/>
    </location>
</feature>
<dbReference type="InterPro" id="IPR006693">
    <property type="entry name" value="AB_hydrolase_lipase"/>
</dbReference>
<keyword evidence="4" id="KW-0812">Transmembrane</keyword>
<keyword evidence="2" id="KW-0443">Lipid metabolism</keyword>
<organism evidence="6 7">
    <name type="scientific">Elysia crispata</name>
    <name type="common">lettuce slug</name>
    <dbReference type="NCBI Taxonomy" id="231223"/>
    <lineage>
        <taxon>Eukaryota</taxon>
        <taxon>Metazoa</taxon>
        <taxon>Spiralia</taxon>
        <taxon>Lophotrochozoa</taxon>
        <taxon>Mollusca</taxon>
        <taxon>Gastropoda</taxon>
        <taxon>Heterobranchia</taxon>
        <taxon>Euthyneura</taxon>
        <taxon>Panpulmonata</taxon>
        <taxon>Sacoglossa</taxon>
        <taxon>Placobranchoidea</taxon>
        <taxon>Plakobranchidae</taxon>
        <taxon>Elysia</taxon>
    </lineage>
</organism>
<comment type="caution">
    <text evidence="6">The sequence shown here is derived from an EMBL/GenBank/DDBJ whole genome shotgun (WGS) entry which is preliminary data.</text>
</comment>
<keyword evidence="2" id="KW-0378">Hydrolase</keyword>